<dbReference type="Pfam" id="PF06568">
    <property type="entry name" value="YjiS-like"/>
    <property type="match status" value="1"/>
</dbReference>
<dbReference type="EMBL" id="SLWY01000002">
    <property type="protein sequence ID" value="TCO83369.1"/>
    <property type="molecule type" value="Genomic_DNA"/>
</dbReference>
<protein>
    <submittedName>
        <fullName evidence="2">Uncharacterized protein YjiS (DUF1127 family)</fullName>
    </submittedName>
</protein>
<dbReference type="RefSeq" id="WP_132538245.1">
    <property type="nucleotide sequence ID" value="NZ_SLWY01000002.1"/>
</dbReference>
<comment type="caution">
    <text evidence="2">The sequence shown here is derived from an EMBL/GenBank/DDBJ whole genome shotgun (WGS) entry which is preliminary data.</text>
</comment>
<keyword evidence="3" id="KW-1185">Reference proteome</keyword>
<feature type="domain" description="YjiS-like" evidence="1">
    <location>
        <begin position="23"/>
        <end position="52"/>
    </location>
</feature>
<name>A0A4R2L7A3_9GAMM</name>
<dbReference type="Proteomes" id="UP000295765">
    <property type="component" value="Unassembled WGS sequence"/>
</dbReference>
<reference evidence="2 3" key="1">
    <citation type="submission" date="2019-03" db="EMBL/GenBank/DDBJ databases">
        <title>Genomic Encyclopedia of Type Strains, Phase IV (KMG-IV): sequencing the most valuable type-strain genomes for metagenomic binning, comparative biology and taxonomic classification.</title>
        <authorList>
            <person name="Goeker M."/>
        </authorList>
    </citation>
    <scope>NUCLEOTIDE SEQUENCE [LARGE SCALE GENOMIC DNA]</scope>
    <source>
        <strain evidence="2 3">DSM 25287</strain>
    </source>
</reference>
<sequence length="68" mass="7716">MTTTNGFAFPHTPVHATTADGPAALLRLWAQRWRLRRALATLDAHMLDDIGWQPYEAAAEARKPFWRA</sequence>
<accession>A0A4R2L7A3</accession>
<evidence type="ECO:0000313" key="3">
    <source>
        <dbReference type="Proteomes" id="UP000295765"/>
    </source>
</evidence>
<gene>
    <name evidence="2" type="ORF">EV699_10267</name>
</gene>
<evidence type="ECO:0000259" key="1">
    <source>
        <dbReference type="Pfam" id="PF06568"/>
    </source>
</evidence>
<dbReference type="AlphaFoldDB" id="A0A4R2L7A3"/>
<dbReference type="InterPro" id="IPR009506">
    <property type="entry name" value="YjiS-like"/>
</dbReference>
<evidence type="ECO:0000313" key="2">
    <source>
        <dbReference type="EMBL" id="TCO83369.1"/>
    </source>
</evidence>
<proteinExistence type="predicted"/>
<organism evidence="2 3">
    <name type="scientific">Plasticicumulans lactativorans</name>
    <dbReference type="NCBI Taxonomy" id="1133106"/>
    <lineage>
        <taxon>Bacteria</taxon>
        <taxon>Pseudomonadati</taxon>
        <taxon>Pseudomonadota</taxon>
        <taxon>Gammaproteobacteria</taxon>
        <taxon>Candidatus Competibacteraceae</taxon>
        <taxon>Plasticicumulans</taxon>
    </lineage>
</organism>